<accession>A0A4V6N9K2</accession>
<proteinExistence type="predicted"/>
<organism evidence="3 4">
    <name type="scientific">Mycoplasma marinum</name>
    <dbReference type="NCBI Taxonomy" id="1937190"/>
    <lineage>
        <taxon>Bacteria</taxon>
        <taxon>Bacillati</taxon>
        <taxon>Mycoplasmatota</taxon>
        <taxon>Mollicutes</taxon>
        <taxon>Mycoplasmataceae</taxon>
        <taxon>Mycoplasma</taxon>
    </lineage>
</organism>
<dbReference type="PROSITE" id="PS51257">
    <property type="entry name" value="PROKAR_LIPOPROTEIN"/>
    <property type="match status" value="1"/>
</dbReference>
<feature type="chain" id="PRO_5020678872" description="Variable surface lipoprotein" evidence="2">
    <location>
        <begin position="25"/>
        <end position="155"/>
    </location>
</feature>
<feature type="region of interest" description="Disordered" evidence="1">
    <location>
        <begin position="30"/>
        <end position="73"/>
    </location>
</feature>
<reference evidence="3 4" key="1">
    <citation type="submission" date="2018-02" db="EMBL/GenBank/DDBJ databases">
        <title>Mycoplasma marinum and Mycoplasma todarodis sp. nov., moderately halophilic and psychrotolerant mycoplasmas isolated from cephalopods.</title>
        <authorList>
            <person name="Viver T."/>
        </authorList>
    </citation>
    <scope>NUCLEOTIDE SEQUENCE [LARGE SCALE GENOMIC DNA]</scope>
    <source>
        <strain evidence="3 4">PE</strain>
    </source>
</reference>
<evidence type="ECO:0000256" key="2">
    <source>
        <dbReference type="SAM" id="SignalP"/>
    </source>
</evidence>
<keyword evidence="2" id="KW-0732">Signal</keyword>
<protein>
    <recommendedName>
        <fullName evidence="5">Variable surface lipoprotein</fullName>
    </recommendedName>
</protein>
<comment type="caution">
    <text evidence="3">The sequence shown here is derived from an EMBL/GenBank/DDBJ whole genome shotgun (WGS) entry which is preliminary data.</text>
</comment>
<feature type="compositionally biased region" description="Low complexity" evidence="1">
    <location>
        <begin position="38"/>
        <end position="71"/>
    </location>
</feature>
<keyword evidence="4" id="KW-1185">Reference proteome</keyword>
<sequence>MKLTRKMTLGMLATAAVVTLPVAAVVSCGDDSKDNSKNGSTGTNTGSTTGTGTNTGSTTGTGTNTGSNTSTDKFDFEITSKTTIDEFKNKLMPLMAASGPIASDFVIKIGKDLVKIEKGADSAKVGLKLQNELFPKIQVINKTLADEITKLSSHA</sequence>
<dbReference type="EMBL" id="PSZO01000011">
    <property type="protein sequence ID" value="TCG11188.1"/>
    <property type="molecule type" value="Genomic_DNA"/>
</dbReference>
<name>A0A4V6N9K2_9MOLU</name>
<dbReference type="Proteomes" id="UP000294192">
    <property type="component" value="Unassembled WGS sequence"/>
</dbReference>
<evidence type="ECO:0008006" key="5">
    <source>
        <dbReference type="Google" id="ProtNLM"/>
    </source>
</evidence>
<feature type="signal peptide" evidence="2">
    <location>
        <begin position="1"/>
        <end position="24"/>
    </location>
</feature>
<evidence type="ECO:0000256" key="1">
    <source>
        <dbReference type="SAM" id="MobiDB-lite"/>
    </source>
</evidence>
<dbReference type="AlphaFoldDB" id="A0A4V6N9K2"/>
<evidence type="ECO:0000313" key="3">
    <source>
        <dbReference type="EMBL" id="TCG11188.1"/>
    </source>
</evidence>
<dbReference type="RefSeq" id="WP_131599130.1">
    <property type="nucleotide sequence ID" value="NZ_CBDBYK010000011.1"/>
</dbReference>
<evidence type="ECO:0000313" key="4">
    <source>
        <dbReference type="Proteomes" id="UP000294192"/>
    </source>
</evidence>
<gene>
    <name evidence="3" type="ORF">C4B24_02800</name>
</gene>